<dbReference type="GO" id="GO:0005524">
    <property type="term" value="F:ATP binding"/>
    <property type="evidence" value="ECO:0007669"/>
    <property type="project" value="InterPro"/>
</dbReference>
<feature type="non-terminal residue" evidence="2">
    <location>
        <position position="1"/>
    </location>
</feature>
<reference evidence="3" key="2">
    <citation type="submission" date="2008-08" db="EMBL/GenBank/DDBJ databases">
        <authorList>
            <consortium name="Diatom Consortium"/>
            <person name="Grigoriev I."/>
            <person name="Grimwood J."/>
            <person name="Kuo A."/>
            <person name="Otillar R.P."/>
            <person name="Salamov A."/>
            <person name="Detter J.C."/>
            <person name="Lindquist E."/>
            <person name="Shapiro H."/>
            <person name="Lucas S."/>
            <person name="Glavina del Rio T."/>
            <person name="Pitluck S."/>
            <person name="Rokhsar D."/>
            <person name="Bowler C."/>
        </authorList>
    </citation>
    <scope>GENOME REANNOTATION</scope>
    <source>
        <strain evidence="3">CCAP 1055/1</strain>
    </source>
</reference>
<name>B7G5Y8_PHATC</name>
<dbReference type="PaxDb" id="2850-Phatr14887"/>
<protein>
    <recommendedName>
        <fullName evidence="1">Protein kinase domain-containing protein</fullName>
    </recommendedName>
</protein>
<dbReference type="OrthoDB" id="192449at2759"/>
<sequence length="105" mass="12005">LTGNTGSLRYMAPEVANDLPYDQTVDAYSFGILFWQTCSLTTPYAGYSQKMHAEKVVRLGQRPIPDQTWPASWVQLMQDCWSAESSVRPSFDVIVQMLRDRLEEL</sequence>
<dbReference type="Gene3D" id="1.10.510.10">
    <property type="entry name" value="Transferase(Phosphotransferase) domain 1"/>
    <property type="match status" value="1"/>
</dbReference>
<organism evidence="2 3">
    <name type="scientific">Phaeodactylum tricornutum (strain CCAP 1055/1)</name>
    <dbReference type="NCBI Taxonomy" id="556484"/>
    <lineage>
        <taxon>Eukaryota</taxon>
        <taxon>Sar</taxon>
        <taxon>Stramenopiles</taxon>
        <taxon>Ochrophyta</taxon>
        <taxon>Bacillariophyta</taxon>
        <taxon>Bacillariophyceae</taxon>
        <taxon>Bacillariophycidae</taxon>
        <taxon>Naviculales</taxon>
        <taxon>Phaeodactylaceae</taxon>
        <taxon>Phaeodactylum</taxon>
    </lineage>
</organism>
<dbReference type="STRING" id="556484.B7G5Y8"/>
<dbReference type="PANTHER" id="PTHR44329">
    <property type="entry name" value="SERINE/THREONINE-PROTEIN KINASE TNNI3K-RELATED"/>
    <property type="match status" value="1"/>
</dbReference>
<dbReference type="PROSITE" id="PS50011">
    <property type="entry name" value="PROTEIN_KINASE_DOM"/>
    <property type="match status" value="1"/>
</dbReference>
<feature type="domain" description="Protein kinase" evidence="1">
    <location>
        <begin position="1"/>
        <end position="102"/>
    </location>
</feature>
<dbReference type="InterPro" id="IPR011009">
    <property type="entry name" value="Kinase-like_dom_sf"/>
</dbReference>
<proteinExistence type="predicted"/>
<gene>
    <name evidence="2" type="ORF">PHATRDRAFT_14887</name>
</gene>
<evidence type="ECO:0000313" key="2">
    <source>
        <dbReference type="EMBL" id="EEC45918.1"/>
    </source>
</evidence>
<evidence type="ECO:0000313" key="3">
    <source>
        <dbReference type="Proteomes" id="UP000000759"/>
    </source>
</evidence>
<dbReference type="eggNOG" id="KOG0192">
    <property type="taxonomic scope" value="Eukaryota"/>
</dbReference>
<dbReference type="EMBL" id="CM000618">
    <property type="protein sequence ID" value="EEC45918.1"/>
    <property type="molecule type" value="Genomic_DNA"/>
</dbReference>
<dbReference type="InterPro" id="IPR000719">
    <property type="entry name" value="Prot_kinase_dom"/>
</dbReference>
<dbReference type="GeneID" id="7203262"/>
<dbReference type="InParanoid" id="B7G5Y8"/>
<dbReference type="GO" id="GO:0004674">
    <property type="term" value="F:protein serine/threonine kinase activity"/>
    <property type="evidence" value="ECO:0007669"/>
    <property type="project" value="TreeGrafter"/>
</dbReference>
<dbReference type="RefSeq" id="XP_002182631.1">
    <property type="nucleotide sequence ID" value="XM_002182595.1"/>
</dbReference>
<dbReference type="HOGENOM" id="CLU_037815_0_0_1"/>
<dbReference type="KEGG" id="pti:PHATRDRAFT_14887"/>
<dbReference type="Pfam" id="PF07714">
    <property type="entry name" value="PK_Tyr_Ser-Thr"/>
    <property type="match status" value="1"/>
</dbReference>
<keyword evidence="3" id="KW-1185">Reference proteome</keyword>
<dbReference type="AlphaFoldDB" id="B7G5Y8"/>
<accession>B7G5Y8</accession>
<reference evidence="2 3" key="1">
    <citation type="journal article" date="2008" name="Nature">
        <title>The Phaeodactylum genome reveals the evolutionary history of diatom genomes.</title>
        <authorList>
            <person name="Bowler C."/>
            <person name="Allen A.E."/>
            <person name="Badger J.H."/>
            <person name="Grimwood J."/>
            <person name="Jabbari K."/>
            <person name="Kuo A."/>
            <person name="Maheswari U."/>
            <person name="Martens C."/>
            <person name="Maumus F."/>
            <person name="Otillar R.P."/>
            <person name="Rayko E."/>
            <person name="Salamov A."/>
            <person name="Vandepoele K."/>
            <person name="Beszteri B."/>
            <person name="Gruber A."/>
            <person name="Heijde M."/>
            <person name="Katinka M."/>
            <person name="Mock T."/>
            <person name="Valentin K."/>
            <person name="Verret F."/>
            <person name="Berges J.A."/>
            <person name="Brownlee C."/>
            <person name="Cadoret J.P."/>
            <person name="Chiovitti A."/>
            <person name="Choi C.J."/>
            <person name="Coesel S."/>
            <person name="De Martino A."/>
            <person name="Detter J.C."/>
            <person name="Durkin C."/>
            <person name="Falciatore A."/>
            <person name="Fournet J."/>
            <person name="Haruta M."/>
            <person name="Huysman M.J."/>
            <person name="Jenkins B.D."/>
            <person name="Jiroutova K."/>
            <person name="Jorgensen R.E."/>
            <person name="Joubert Y."/>
            <person name="Kaplan A."/>
            <person name="Kroger N."/>
            <person name="Kroth P.G."/>
            <person name="La Roche J."/>
            <person name="Lindquist E."/>
            <person name="Lommer M."/>
            <person name="Martin-Jezequel V."/>
            <person name="Lopez P.J."/>
            <person name="Lucas S."/>
            <person name="Mangogna M."/>
            <person name="McGinnis K."/>
            <person name="Medlin L.K."/>
            <person name="Montsant A."/>
            <person name="Oudot-Le Secq M.P."/>
            <person name="Napoli C."/>
            <person name="Obornik M."/>
            <person name="Parker M.S."/>
            <person name="Petit J.L."/>
            <person name="Porcel B.M."/>
            <person name="Poulsen N."/>
            <person name="Robison M."/>
            <person name="Rychlewski L."/>
            <person name="Rynearson T.A."/>
            <person name="Schmutz J."/>
            <person name="Shapiro H."/>
            <person name="Siaut M."/>
            <person name="Stanley M."/>
            <person name="Sussman M.R."/>
            <person name="Taylor A.R."/>
            <person name="Vardi A."/>
            <person name="von Dassow P."/>
            <person name="Vyverman W."/>
            <person name="Willis A."/>
            <person name="Wyrwicz L.S."/>
            <person name="Rokhsar D.S."/>
            <person name="Weissenbach J."/>
            <person name="Armbrust E.V."/>
            <person name="Green B.R."/>
            <person name="Van de Peer Y."/>
            <person name="Grigoriev I.V."/>
        </authorList>
    </citation>
    <scope>NUCLEOTIDE SEQUENCE [LARGE SCALE GENOMIC DNA]</scope>
    <source>
        <strain evidence="2 3">CCAP 1055/1</strain>
    </source>
</reference>
<dbReference type="InterPro" id="IPR051681">
    <property type="entry name" value="Ser/Thr_Kinases-Pseudokinases"/>
</dbReference>
<dbReference type="Proteomes" id="UP000000759">
    <property type="component" value="Chromosome 16"/>
</dbReference>
<dbReference type="InterPro" id="IPR001245">
    <property type="entry name" value="Ser-Thr/Tyr_kinase_cat_dom"/>
</dbReference>
<evidence type="ECO:0000259" key="1">
    <source>
        <dbReference type="PROSITE" id="PS50011"/>
    </source>
</evidence>
<dbReference type="SUPFAM" id="SSF56112">
    <property type="entry name" value="Protein kinase-like (PK-like)"/>
    <property type="match status" value="1"/>
</dbReference>
<feature type="non-terminal residue" evidence="2">
    <location>
        <position position="105"/>
    </location>
</feature>